<sequence length="136" mass="15470">MVLCISILAADSPLYFKCASGDMNLENDIRLFVYSSLDVFDEKVAAIGNKPHQELFLGSLFLNNKFRSYGYLTNTQIKFMIVVDATNQSIKEQDMRVIFKKIHTIYSNIILNPFYELGTAIKSRELDALITDDLTS</sequence>
<reference evidence="2" key="1">
    <citation type="submission" date="2022-11" db="UniProtKB">
        <authorList>
            <consortium name="WormBaseParasite"/>
        </authorList>
    </citation>
    <scope>IDENTIFICATION</scope>
</reference>
<evidence type="ECO:0000313" key="1">
    <source>
        <dbReference type="Proteomes" id="UP000887576"/>
    </source>
</evidence>
<dbReference type="Proteomes" id="UP000887576">
    <property type="component" value="Unplaced"/>
</dbReference>
<accession>A0AC34QL46</accession>
<proteinExistence type="predicted"/>
<protein>
    <submittedName>
        <fullName evidence="2">Trafficking protein particle complex subunit 2-like protein</fullName>
    </submittedName>
</protein>
<name>A0AC34QL46_9BILA</name>
<dbReference type="WBParaSite" id="JU765_v2.g17176.t1">
    <property type="protein sequence ID" value="JU765_v2.g17176.t1"/>
    <property type="gene ID" value="JU765_v2.g17176"/>
</dbReference>
<evidence type="ECO:0000313" key="2">
    <source>
        <dbReference type="WBParaSite" id="JU765_v2.g17176.t1"/>
    </source>
</evidence>
<organism evidence="1 2">
    <name type="scientific">Panagrolaimus sp. JU765</name>
    <dbReference type="NCBI Taxonomy" id="591449"/>
    <lineage>
        <taxon>Eukaryota</taxon>
        <taxon>Metazoa</taxon>
        <taxon>Ecdysozoa</taxon>
        <taxon>Nematoda</taxon>
        <taxon>Chromadorea</taxon>
        <taxon>Rhabditida</taxon>
        <taxon>Tylenchina</taxon>
        <taxon>Panagrolaimomorpha</taxon>
        <taxon>Panagrolaimoidea</taxon>
        <taxon>Panagrolaimidae</taxon>
        <taxon>Panagrolaimus</taxon>
    </lineage>
</organism>